<evidence type="ECO:0000256" key="1">
    <source>
        <dbReference type="SAM" id="MobiDB-lite"/>
    </source>
</evidence>
<protein>
    <submittedName>
        <fullName evidence="2">Uncharacterized protein</fullName>
    </submittedName>
</protein>
<feature type="compositionally biased region" description="Basic and acidic residues" evidence="1">
    <location>
        <begin position="192"/>
        <end position="205"/>
    </location>
</feature>
<name>A0AAJ0DMV6_9PEZI</name>
<dbReference type="Proteomes" id="UP001271007">
    <property type="component" value="Unassembled WGS sequence"/>
</dbReference>
<feature type="compositionally biased region" description="Basic and acidic residues" evidence="1">
    <location>
        <begin position="14"/>
        <end position="26"/>
    </location>
</feature>
<gene>
    <name evidence="2" type="ORF">LTR09_005957</name>
</gene>
<organism evidence="2 3">
    <name type="scientific">Extremus antarcticus</name>
    <dbReference type="NCBI Taxonomy" id="702011"/>
    <lineage>
        <taxon>Eukaryota</taxon>
        <taxon>Fungi</taxon>
        <taxon>Dikarya</taxon>
        <taxon>Ascomycota</taxon>
        <taxon>Pezizomycotina</taxon>
        <taxon>Dothideomycetes</taxon>
        <taxon>Dothideomycetidae</taxon>
        <taxon>Mycosphaerellales</taxon>
        <taxon>Extremaceae</taxon>
        <taxon>Extremus</taxon>
    </lineage>
</organism>
<comment type="caution">
    <text evidence="2">The sequence shown here is derived from an EMBL/GenBank/DDBJ whole genome shotgun (WGS) entry which is preliminary data.</text>
</comment>
<sequence>MNHDSVELSMPETQSKEEQSVPEHGEWVFVPTRTIMPSNSSTGLEEYEDHEQALEKRCTRSTAQGSDQGCPRPNSFDPQPIPDTYDSRKDSVCDVLQEAEDQRVLAKLCETWVDAGVLEVCARRILYTAKNFGTPLFGNTFAEGLRTAVVNARCIQDDVEHHPASIRNKRQVRMMANVPISPKKVSSNNRIQENHENQARSERTYQAESGLNSPLCVLLKSMRRAASKDLEPLIELKRP</sequence>
<dbReference type="EMBL" id="JAWDJX010000018">
    <property type="protein sequence ID" value="KAK3052893.1"/>
    <property type="molecule type" value="Genomic_DNA"/>
</dbReference>
<keyword evidence="3" id="KW-1185">Reference proteome</keyword>
<evidence type="ECO:0000313" key="2">
    <source>
        <dbReference type="EMBL" id="KAK3052893.1"/>
    </source>
</evidence>
<accession>A0AAJ0DMV6</accession>
<dbReference type="AlphaFoldDB" id="A0AAJ0DMV6"/>
<feature type="region of interest" description="Disordered" evidence="1">
    <location>
        <begin position="180"/>
        <end position="207"/>
    </location>
</feature>
<reference evidence="2" key="1">
    <citation type="submission" date="2023-04" db="EMBL/GenBank/DDBJ databases">
        <title>Black Yeasts Isolated from many extreme environments.</title>
        <authorList>
            <person name="Coleine C."/>
            <person name="Stajich J.E."/>
            <person name="Selbmann L."/>
        </authorList>
    </citation>
    <scope>NUCLEOTIDE SEQUENCE</scope>
    <source>
        <strain evidence="2">CCFEE 5312</strain>
    </source>
</reference>
<proteinExistence type="predicted"/>
<evidence type="ECO:0000313" key="3">
    <source>
        <dbReference type="Proteomes" id="UP001271007"/>
    </source>
</evidence>
<feature type="region of interest" description="Disordered" evidence="1">
    <location>
        <begin position="1"/>
        <end position="88"/>
    </location>
</feature>